<dbReference type="GO" id="GO:0031559">
    <property type="term" value="F:oxidosqualene cyclase activity"/>
    <property type="evidence" value="ECO:0007669"/>
    <property type="project" value="UniProtKB-ARBA"/>
</dbReference>
<dbReference type="Proteomes" id="UP000516437">
    <property type="component" value="Chromosome 5"/>
</dbReference>
<dbReference type="AlphaFoldDB" id="A0A6A1VH23"/>
<evidence type="ECO:0000256" key="2">
    <source>
        <dbReference type="ARBA" id="ARBA00022737"/>
    </source>
</evidence>
<keyword evidence="7" id="KW-1185">Reference proteome</keyword>
<organism evidence="6 7">
    <name type="scientific">Morella rubra</name>
    <name type="common">Chinese bayberry</name>
    <dbReference type="NCBI Taxonomy" id="262757"/>
    <lineage>
        <taxon>Eukaryota</taxon>
        <taxon>Viridiplantae</taxon>
        <taxon>Streptophyta</taxon>
        <taxon>Embryophyta</taxon>
        <taxon>Tracheophyta</taxon>
        <taxon>Spermatophyta</taxon>
        <taxon>Magnoliopsida</taxon>
        <taxon>eudicotyledons</taxon>
        <taxon>Gunneridae</taxon>
        <taxon>Pentapetalae</taxon>
        <taxon>rosids</taxon>
        <taxon>fabids</taxon>
        <taxon>Fagales</taxon>
        <taxon>Myricaceae</taxon>
        <taxon>Morella</taxon>
    </lineage>
</organism>
<dbReference type="PANTHER" id="PTHR11764:SF44">
    <property type="entry name" value="LANOSTEROL SYNTHASE"/>
    <property type="match status" value="1"/>
</dbReference>
<evidence type="ECO:0000256" key="3">
    <source>
        <dbReference type="ARBA" id="ARBA00023235"/>
    </source>
</evidence>
<comment type="caution">
    <text evidence="6">The sequence shown here is derived from an EMBL/GenBank/DDBJ whole genome shotgun (WGS) entry which is preliminary data.</text>
</comment>
<evidence type="ECO:0000313" key="6">
    <source>
        <dbReference type="EMBL" id="KAB1212061.1"/>
    </source>
</evidence>
<feature type="domain" description="Squalene cyclase N-terminal" evidence="5">
    <location>
        <begin position="13"/>
        <end position="79"/>
    </location>
</feature>
<protein>
    <submittedName>
        <fullName evidence="6">Cycloartenol Synthase</fullName>
    </submittedName>
</protein>
<dbReference type="GO" id="GO:0005811">
    <property type="term" value="C:lipid droplet"/>
    <property type="evidence" value="ECO:0007669"/>
    <property type="project" value="InterPro"/>
</dbReference>
<dbReference type="InterPro" id="IPR008930">
    <property type="entry name" value="Terpenoid_cyclase/PrenylTrfase"/>
</dbReference>
<dbReference type="Pfam" id="PF13243">
    <property type="entry name" value="SQHop_cyclase_C"/>
    <property type="match status" value="1"/>
</dbReference>
<proteinExistence type="inferred from homology"/>
<dbReference type="Gene3D" id="1.50.10.20">
    <property type="match status" value="2"/>
</dbReference>
<dbReference type="GO" id="GO:0016104">
    <property type="term" value="P:triterpenoid biosynthetic process"/>
    <property type="evidence" value="ECO:0007669"/>
    <property type="project" value="InterPro"/>
</dbReference>
<sequence length="518" mass="58854">MQNRVNSHSSIDMQNRDGDWGLHIEGASTMFCTALCYVTLRLLGEAMDSGDGAMEEAREWILDRGGVTFIPSWGKMWLSVKYLGYTIGVATIHFLQKSGFCLTFFPYTQEDIYNPHAKIQDLLWDSIHNVVEPLINQWPFSKLREKALDNVMQHIHYEDENSRYLCIGPVSKVLNMVCCWVEHPNSQAYKFHLERITDYLWVAEDGMKMQIRCHDKVSMAGIQWFSIVGCHFCCSAILATNLVDEYGPMLRKAHDFMKNTQVRTDSSGDLSYWYWHISKGGWPFSTLDNSWIVSDCTSEGLKNSNGGFASYELTRSYAWLEVCGMHFSSNSGAQIIYEIIPWASQERNRSMHVKAVNFIQSSLLPDGPWYGSWGVCYTNGTWFGIKGLVNSGKTYKTCFSFRRACDFLLSKQLDSGGWGESYLSCHDKVYTNLEGNKAHIINTGWAMLALIEAGQAERDPTPLHRAAKVLINSQMESGDFPQQRLRFPTYICPQRGSSTPFDWIPGSVTGLRTAKIVN</sequence>
<dbReference type="InterPro" id="IPR032696">
    <property type="entry name" value="SQ_cyclase_C"/>
</dbReference>
<accession>A0A6A1VH23</accession>
<dbReference type="InterPro" id="IPR018333">
    <property type="entry name" value="Squalene_cyclase"/>
</dbReference>
<dbReference type="PANTHER" id="PTHR11764">
    <property type="entry name" value="TERPENE CYCLASE/MUTASE FAMILY MEMBER"/>
    <property type="match status" value="1"/>
</dbReference>
<keyword evidence="3" id="KW-0413">Isomerase</keyword>
<evidence type="ECO:0000313" key="7">
    <source>
        <dbReference type="Proteomes" id="UP000516437"/>
    </source>
</evidence>
<evidence type="ECO:0000259" key="5">
    <source>
        <dbReference type="Pfam" id="PF13249"/>
    </source>
</evidence>
<feature type="domain" description="Squalene cyclase C-terminal" evidence="4">
    <location>
        <begin position="300"/>
        <end position="483"/>
    </location>
</feature>
<name>A0A6A1VH23_9ROSI</name>
<dbReference type="SUPFAM" id="SSF81853">
    <property type="entry name" value="Family 10 polysaccharide lyase"/>
    <property type="match status" value="1"/>
</dbReference>
<gene>
    <name evidence="6" type="ORF">CJ030_MR5G024633</name>
</gene>
<dbReference type="EMBL" id="RXIC02000023">
    <property type="protein sequence ID" value="KAB1212061.1"/>
    <property type="molecule type" value="Genomic_DNA"/>
</dbReference>
<dbReference type="OrthoDB" id="21502at2759"/>
<dbReference type="SUPFAM" id="SSF48239">
    <property type="entry name" value="Terpenoid cyclases/Protein prenyltransferases"/>
    <property type="match status" value="1"/>
</dbReference>
<comment type="similarity">
    <text evidence="1">Belongs to the terpene cyclase/mutase family.</text>
</comment>
<evidence type="ECO:0000259" key="4">
    <source>
        <dbReference type="Pfam" id="PF13243"/>
    </source>
</evidence>
<dbReference type="InterPro" id="IPR032697">
    <property type="entry name" value="SQ_cyclase_N"/>
</dbReference>
<dbReference type="Pfam" id="PF13249">
    <property type="entry name" value="SQHop_cyclase_N"/>
    <property type="match status" value="1"/>
</dbReference>
<evidence type="ECO:0000256" key="1">
    <source>
        <dbReference type="ARBA" id="ARBA00009755"/>
    </source>
</evidence>
<reference evidence="6 7" key="1">
    <citation type="journal article" date="2019" name="Plant Biotechnol. J.">
        <title>The red bayberry genome and genetic basis of sex determination.</title>
        <authorList>
            <person name="Jia H.M."/>
            <person name="Jia H.J."/>
            <person name="Cai Q.L."/>
            <person name="Wang Y."/>
            <person name="Zhao H.B."/>
            <person name="Yang W.F."/>
            <person name="Wang G.Y."/>
            <person name="Li Y.H."/>
            <person name="Zhan D.L."/>
            <person name="Shen Y.T."/>
            <person name="Niu Q.F."/>
            <person name="Chang L."/>
            <person name="Qiu J."/>
            <person name="Zhao L."/>
            <person name="Xie H.B."/>
            <person name="Fu W.Y."/>
            <person name="Jin J."/>
            <person name="Li X.W."/>
            <person name="Jiao Y."/>
            <person name="Zhou C.C."/>
            <person name="Tu T."/>
            <person name="Chai C.Y."/>
            <person name="Gao J.L."/>
            <person name="Fan L.J."/>
            <person name="van de Weg E."/>
            <person name="Wang J.Y."/>
            <person name="Gao Z.S."/>
        </authorList>
    </citation>
    <scope>NUCLEOTIDE SEQUENCE [LARGE SCALE GENOMIC DNA]</scope>
    <source>
        <tissue evidence="6">Leaves</tissue>
    </source>
</reference>
<keyword evidence="2" id="KW-0677">Repeat</keyword>